<evidence type="ECO:0000313" key="2">
    <source>
        <dbReference type="Proteomes" id="UP000790709"/>
    </source>
</evidence>
<organism evidence="1 2">
    <name type="scientific">Leucogyrophana mollusca</name>
    <dbReference type="NCBI Taxonomy" id="85980"/>
    <lineage>
        <taxon>Eukaryota</taxon>
        <taxon>Fungi</taxon>
        <taxon>Dikarya</taxon>
        <taxon>Basidiomycota</taxon>
        <taxon>Agaricomycotina</taxon>
        <taxon>Agaricomycetes</taxon>
        <taxon>Agaricomycetidae</taxon>
        <taxon>Boletales</taxon>
        <taxon>Boletales incertae sedis</taxon>
        <taxon>Leucogyrophana</taxon>
    </lineage>
</organism>
<accession>A0ACB8B347</accession>
<evidence type="ECO:0000313" key="1">
    <source>
        <dbReference type="EMBL" id="KAH7919578.1"/>
    </source>
</evidence>
<gene>
    <name evidence="1" type="ORF">BV22DRAFT_853409</name>
</gene>
<protein>
    <submittedName>
        <fullName evidence="1">Uncharacterized protein</fullName>
    </submittedName>
</protein>
<keyword evidence="2" id="KW-1185">Reference proteome</keyword>
<reference evidence="1" key="1">
    <citation type="journal article" date="2021" name="New Phytol.">
        <title>Evolutionary innovations through gain and loss of genes in the ectomycorrhizal Boletales.</title>
        <authorList>
            <person name="Wu G."/>
            <person name="Miyauchi S."/>
            <person name="Morin E."/>
            <person name="Kuo A."/>
            <person name="Drula E."/>
            <person name="Varga T."/>
            <person name="Kohler A."/>
            <person name="Feng B."/>
            <person name="Cao Y."/>
            <person name="Lipzen A."/>
            <person name="Daum C."/>
            <person name="Hundley H."/>
            <person name="Pangilinan J."/>
            <person name="Johnson J."/>
            <person name="Barry K."/>
            <person name="LaButti K."/>
            <person name="Ng V."/>
            <person name="Ahrendt S."/>
            <person name="Min B."/>
            <person name="Choi I.G."/>
            <person name="Park H."/>
            <person name="Plett J.M."/>
            <person name="Magnuson J."/>
            <person name="Spatafora J.W."/>
            <person name="Nagy L.G."/>
            <person name="Henrissat B."/>
            <person name="Grigoriev I.V."/>
            <person name="Yang Z.L."/>
            <person name="Xu J."/>
            <person name="Martin F.M."/>
        </authorList>
    </citation>
    <scope>NUCLEOTIDE SEQUENCE</scope>
    <source>
        <strain evidence="1">KUC20120723A-06</strain>
    </source>
</reference>
<proteinExistence type="predicted"/>
<sequence>MIVPGCWTAPLRCCRSRTMRISTGVLILVAFGVTTEVASLPDASYTLALYPVADRKGKKVDSYSVALTSYTAPWDIQCGPCRNSHESYHSLHSLSFTSSGAPLKVRFYKYWNCKTILNGTYTTSKDKYGFLDKFVDNVPKGLLDFLSDTRLLLNAFRR</sequence>
<comment type="caution">
    <text evidence="1">The sequence shown here is derived from an EMBL/GenBank/DDBJ whole genome shotgun (WGS) entry which is preliminary data.</text>
</comment>
<dbReference type="Proteomes" id="UP000790709">
    <property type="component" value="Unassembled WGS sequence"/>
</dbReference>
<dbReference type="EMBL" id="MU266647">
    <property type="protein sequence ID" value="KAH7919578.1"/>
    <property type="molecule type" value="Genomic_DNA"/>
</dbReference>
<name>A0ACB8B347_9AGAM</name>